<sequence>MAQAFPSGENSEQQVGRNPTIEQEPLQPPFPKKDVQADAKHLEEQRNLGSFGDQLKAFNAIGNDERDAAILKGAPDKSSAG</sequence>
<keyword evidence="3" id="KW-1185">Reference proteome</keyword>
<feature type="region of interest" description="Disordered" evidence="1">
    <location>
        <begin position="1"/>
        <end position="51"/>
    </location>
</feature>
<dbReference type="EMBL" id="JALJOS010000002">
    <property type="protein sequence ID" value="KAK9842776.1"/>
    <property type="molecule type" value="Genomic_DNA"/>
</dbReference>
<feature type="compositionally biased region" description="Polar residues" evidence="1">
    <location>
        <begin position="8"/>
        <end position="21"/>
    </location>
</feature>
<feature type="compositionally biased region" description="Basic and acidic residues" evidence="1">
    <location>
        <begin position="31"/>
        <end position="46"/>
    </location>
</feature>
<evidence type="ECO:0000313" key="2">
    <source>
        <dbReference type="EMBL" id="KAK9842776.1"/>
    </source>
</evidence>
<gene>
    <name evidence="2" type="ORF">WJX74_002287</name>
</gene>
<reference evidence="2 3" key="1">
    <citation type="journal article" date="2024" name="Nat. Commun.">
        <title>Phylogenomics reveals the evolutionary origins of lichenization in chlorophyte algae.</title>
        <authorList>
            <person name="Puginier C."/>
            <person name="Libourel C."/>
            <person name="Otte J."/>
            <person name="Skaloud P."/>
            <person name="Haon M."/>
            <person name="Grisel S."/>
            <person name="Petersen M."/>
            <person name="Berrin J.G."/>
            <person name="Delaux P.M."/>
            <person name="Dal Grande F."/>
            <person name="Keller J."/>
        </authorList>
    </citation>
    <scope>NUCLEOTIDE SEQUENCE [LARGE SCALE GENOMIC DNA]</scope>
    <source>
        <strain evidence="2 3">SAG 2145</strain>
    </source>
</reference>
<name>A0AAW1S9L4_9CHLO</name>
<accession>A0AAW1S9L4</accession>
<proteinExistence type="predicted"/>
<protein>
    <submittedName>
        <fullName evidence="2">Uncharacterized protein</fullName>
    </submittedName>
</protein>
<dbReference type="AlphaFoldDB" id="A0AAW1S9L4"/>
<evidence type="ECO:0000313" key="3">
    <source>
        <dbReference type="Proteomes" id="UP001438707"/>
    </source>
</evidence>
<dbReference type="Proteomes" id="UP001438707">
    <property type="component" value="Unassembled WGS sequence"/>
</dbReference>
<comment type="caution">
    <text evidence="2">The sequence shown here is derived from an EMBL/GenBank/DDBJ whole genome shotgun (WGS) entry which is preliminary data.</text>
</comment>
<organism evidence="2 3">
    <name type="scientific">Apatococcus lobatus</name>
    <dbReference type="NCBI Taxonomy" id="904363"/>
    <lineage>
        <taxon>Eukaryota</taxon>
        <taxon>Viridiplantae</taxon>
        <taxon>Chlorophyta</taxon>
        <taxon>core chlorophytes</taxon>
        <taxon>Trebouxiophyceae</taxon>
        <taxon>Chlorellales</taxon>
        <taxon>Chlorellaceae</taxon>
        <taxon>Apatococcus</taxon>
    </lineage>
</organism>
<evidence type="ECO:0000256" key="1">
    <source>
        <dbReference type="SAM" id="MobiDB-lite"/>
    </source>
</evidence>